<dbReference type="InterPro" id="IPR036287">
    <property type="entry name" value="Rv1873-like_sf"/>
</dbReference>
<name>A0A2R8BST8_9RHOB</name>
<dbReference type="InterPro" id="IPR014937">
    <property type="entry name" value="DUF1810"/>
</dbReference>
<dbReference type="OrthoDB" id="9801870at2"/>
<evidence type="ECO:0008006" key="3">
    <source>
        <dbReference type="Google" id="ProtNLM"/>
    </source>
</evidence>
<accession>A0A2R8BST8</accession>
<evidence type="ECO:0000313" key="1">
    <source>
        <dbReference type="EMBL" id="SPJ23234.1"/>
    </source>
</evidence>
<gene>
    <name evidence="1" type="ORF">PAA8504_01041</name>
</gene>
<dbReference type="Gene3D" id="1.25.40.380">
    <property type="entry name" value="Protein of unknown function DUF1810"/>
    <property type="match status" value="1"/>
</dbReference>
<organism evidence="1 2">
    <name type="scientific">Palleronia abyssalis</name>
    <dbReference type="NCBI Taxonomy" id="1501240"/>
    <lineage>
        <taxon>Bacteria</taxon>
        <taxon>Pseudomonadati</taxon>
        <taxon>Pseudomonadota</taxon>
        <taxon>Alphaproteobacteria</taxon>
        <taxon>Rhodobacterales</taxon>
        <taxon>Roseobacteraceae</taxon>
        <taxon>Palleronia</taxon>
    </lineage>
</organism>
<proteinExistence type="predicted"/>
<dbReference type="AlphaFoldDB" id="A0A2R8BST8"/>
<dbReference type="RefSeq" id="WP_108893088.1">
    <property type="nucleotide sequence ID" value="NZ_ONZF01000002.1"/>
</dbReference>
<protein>
    <recommendedName>
        <fullName evidence="3">Calpastatin</fullName>
    </recommendedName>
</protein>
<dbReference type="PIRSF" id="PIRSF008546">
    <property type="entry name" value="UCP008546"/>
    <property type="match status" value="1"/>
</dbReference>
<dbReference type="Proteomes" id="UP000244912">
    <property type="component" value="Unassembled WGS sequence"/>
</dbReference>
<dbReference type="SUPFAM" id="SSF140736">
    <property type="entry name" value="Rv1873-like"/>
    <property type="match status" value="1"/>
</dbReference>
<dbReference type="EMBL" id="ONZF01000002">
    <property type="protein sequence ID" value="SPJ23234.1"/>
    <property type="molecule type" value="Genomic_DNA"/>
</dbReference>
<dbReference type="Pfam" id="PF08837">
    <property type="entry name" value="DUF1810"/>
    <property type="match status" value="1"/>
</dbReference>
<reference evidence="1 2" key="1">
    <citation type="submission" date="2018-03" db="EMBL/GenBank/DDBJ databases">
        <authorList>
            <person name="Keele B.F."/>
        </authorList>
    </citation>
    <scope>NUCLEOTIDE SEQUENCE [LARGE SCALE GENOMIC DNA]</scope>
    <source>
        <strain evidence="1 2">CECT 8504</strain>
    </source>
</reference>
<keyword evidence="2" id="KW-1185">Reference proteome</keyword>
<sequence length="138" mass="15596">MPDETDLDRFVEAQRDTFDSARAEIAAGRKQTHWMWFIYPQLRGLGQSQRAWFYGIADLEEAARYLDHPILGPRLHEMMALLLPHRDRSAKELFGAVDAQKLCSSVTLFRAVPGADPIFDNVLSAFCAGPCTQTEARI</sequence>
<evidence type="ECO:0000313" key="2">
    <source>
        <dbReference type="Proteomes" id="UP000244912"/>
    </source>
</evidence>